<keyword evidence="7 10" id="KW-0472">Membrane</keyword>
<dbReference type="PROSITE" id="PS50022">
    <property type="entry name" value="FA58C_3"/>
    <property type="match status" value="1"/>
</dbReference>
<comment type="similarity">
    <text evidence="2">Belongs to the malectin family.</text>
</comment>
<dbReference type="GO" id="GO:0016020">
    <property type="term" value="C:membrane"/>
    <property type="evidence" value="ECO:0007669"/>
    <property type="project" value="TreeGrafter"/>
</dbReference>
<proteinExistence type="inferred from homology"/>
<evidence type="ECO:0000313" key="13">
    <source>
        <dbReference type="EMBL" id="MDB7085898.1"/>
    </source>
</evidence>
<evidence type="ECO:0000256" key="5">
    <source>
        <dbReference type="ARBA" id="ARBA00022824"/>
    </source>
</evidence>
<dbReference type="SUPFAM" id="SSF51126">
    <property type="entry name" value="Pectin lyase-like"/>
    <property type="match status" value="1"/>
</dbReference>
<dbReference type="PANTHER" id="PTHR13460">
    <property type="match status" value="1"/>
</dbReference>
<dbReference type="GO" id="GO:0030246">
    <property type="term" value="F:carbohydrate binding"/>
    <property type="evidence" value="ECO:0007669"/>
    <property type="project" value="InterPro"/>
</dbReference>
<evidence type="ECO:0000256" key="4">
    <source>
        <dbReference type="ARBA" id="ARBA00022729"/>
    </source>
</evidence>
<keyword evidence="3 10" id="KW-0812">Transmembrane</keyword>
<dbReference type="Gene3D" id="2.60.120.260">
    <property type="entry name" value="Galactose-binding domain-like"/>
    <property type="match status" value="1"/>
</dbReference>
<evidence type="ECO:0000256" key="2">
    <source>
        <dbReference type="ARBA" id="ARBA00009141"/>
    </source>
</evidence>
<dbReference type="InterPro" id="IPR008979">
    <property type="entry name" value="Galactose-bd-like_sf"/>
</dbReference>
<dbReference type="InterPro" id="IPR000421">
    <property type="entry name" value="FA58C"/>
</dbReference>
<dbReference type="Gene3D" id="2.60.120.430">
    <property type="entry name" value="Galactose-binding lectin"/>
    <property type="match status" value="2"/>
</dbReference>
<dbReference type="Pfam" id="PF11721">
    <property type="entry name" value="Malectin"/>
    <property type="match status" value="2"/>
</dbReference>
<evidence type="ECO:0000256" key="9">
    <source>
        <dbReference type="ARBA" id="ARBA00023277"/>
    </source>
</evidence>
<dbReference type="SMART" id="SM00710">
    <property type="entry name" value="PbH1"/>
    <property type="match status" value="3"/>
</dbReference>
<keyword evidence="9" id="KW-0119">Carbohydrate metabolism</keyword>
<evidence type="ECO:0000256" key="10">
    <source>
        <dbReference type="SAM" id="Phobius"/>
    </source>
</evidence>
<reference evidence="13" key="1">
    <citation type="submission" date="2023-01" db="EMBL/GenBank/DDBJ databases">
        <title>Human gut microbiome strain richness.</title>
        <authorList>
            <person name="Chen-Liaw A."/>
        </authorList>
    </citation>
    <scope>NUCLEOTIDE SEQUENCE</scope>
    <source>
        <strain evidence="13">1001217st2_G6_1001217B_191108</strain>
    </source>
</reference>
<feature type="transmembrane region" description="Helical" evidence="10">
    <location>
        <begin position="1762"/>
        <end position="1779"/>
    </location>
</feature>
<keyword evidence="4 11" id="KW-0732">Signal</keyword>
<evidence type="ECO:0000259" key="12">
    <source>
        <dbReference type="PROSITE" id="PS50022"/>
    </source>
</evidence>
<dbReference type="PANTHER" id="PTHR13460:SF0">
    <property type="entry name" value="MALECTIN"/>
    <property type="match status" value="1"/>
</dbReference>
<organism evidence="13 14">
    <name type="scientific">Thomasclavelia ramosa</name>
    <dbReference type="NCBI Taxonomy" id="1547"/>
    <lineage>
        <taxon>Bacteria</taxon>
        <taxon>Bacillati</taxon>
        <taxon>Bacillota</taxon>
        <taxon>Erysipelotrichia</taxon>
        <taxon>Erysipelotrichales</taxon>
        <taxon>Coprobacillaceae</taxon>
        <taxon>Thomasclavelia</taxon>
    </lineage>
</organism>
<evidence type="ECO:0000256" key="6">
    <source>
        <dbReference type="ARBA" id="ARBA00022989"/>
    </source>
</evidence>
<keyword evidence="5" id="KW-0256">Endoplasmic reticulum</keyword>
<dbReference type="Gene3D" id="1.20.1270.70">
    <property type="entry name" value="Designed single chain three-helix bundle"/>
    <property type="match status" value="1"/>
</dbReference>
<feature type="domain" description="F5/8 type C" evidence="12">
    <location>
        <begin position="998"/>
        <end position="1138"/>
    </location>
</feature>
<dbReference type="SUPFAM" id="SSF49785">
    <property type="entry name" value="Galactose-binding domain-like"/>
    <property type="match status" value="1"/>
</dbReference>
<dbReference type="InterPro" id="IPR039155">
    <property type="entry name" value="MLEC"/>
</dbReference>
<evidence type="ECO:0000256" key="1">
    <source>
        <dbReference type="ARBA" id="ARBA00004115"/>
    </source>
</evidence>
<keyword evidence="6 10" id="KW-1133">Transmembrane helix</keyword>
<evidence type="ECO:0000256" key="11">
    <source>
        <dbReference type="SAM" id="SignalP"/>
    </source>
</evidence>
<evidence type="ECO:0000256" key="3">
    <source>
        <dbReference type="ARBA" id="ARBA00022692"/>
    </source>
</evidence>
<dbReference type="InterPro" id="IPR006626">
    <property type="entry name" value="PbH1"/>
</dbReference>
<dbReference type="Pfam" id="PF00754">
    <property type="entry name" value="F5_F8_type_C"/>
    <property type="match status" value="1"/>
</dbReference>
<comment type="caution">
    <text evidence="13">The sequence shown here is derived from an EMBL/GenBank/DDBJ whole genome shotgun (WGS) entry which is preliminary data.</text>
</comment>
<evidence type="ECO:0000256" key="7">
    <source>
        <dbReference type="ARBA" id="ARBA00023136"/>
    </source>
</evidence>
<sequence>MKWKNVLVSFLVCTCMISLTNFPVLAKEKSNDVGTSYYIDSVNGSDSSAGTSEDEAFASLSKINSMTLTEGDHVYLKNGSTFNEQLKPKGKGTEDNPIVITHYGEGEDLPVINGGGKIYDGAVNNTSSAVLIENMEYVEISYLEVTNDDVFNKTDSNSDPDNIKGNNQRRIGIHITINEDVDTFTENQRAWKGITVSHCYVHDVDGDEQRSANKVNGGIGVEVFFRNSNAVYPYFDCVTLDSNKIEKVDRTGIKGVRLTELTLKDTDGGDSVRYNAVRAESEKNQAGRNFVVKNNELSNIGGDGILIDSTIKSVVEHNVLYDHTKRSTLANAGIWCWNTQDVCFQYNESYGGPSYNQDGCSYDCDYNSSGTIYQYNYSHDTPMGFMLLMGENEMDIVRYNISQNDGTAWRHFSADSSTKSYIYNNAFYYDGAKWKWSEGNDSESIRKNYEFINNVFYNYNEETPTHWGENMNWNDAVFESNAVYEASGKHGENEIPDAVYGDPQFVNPGSGETKSWESLDGYQLKDNSSLINQGSYVYLDMSGTTMLDDRSYYTATKDFYGNSLYNGAPDIGVYESQSSSSHEITLEENGIYRISNESQKYIQYTDSVLSLNDLRTENQTFILIKSQSGYKLKCADSGVDNVYLSVDDGKLVISEKASIWSIDDLKNGLVKFTSDGHTLGYDDNELTLDNSFQNQWYMKLEETSKSFNCGGQSVEGYSSDQEFNQSNQTSGRYGEVQILGNDSNDVYSTGVTGEKFGYKIYTSNSASYNIKLNFHELKDVENRTFDILINGEIYKEQYTITKEQQVEEIGNIYPQDGIIDIQFIAAYNEDGVKTNPILNGISLQKATNSDTVTTINCGSSGVDGLNGDAQFPANGSGYYGESSVIDFGNAGRPSNDGGMPTAMQTGREGEEFSYKFKLQPGNYRLKLMFNDGAKDAKEGDRVFDIYVNGELIEKDFDIVKAAGSARQGVDITRHVKSQDGILDVRFKASKGKALVNVVIVDNLSTEETRENILLNKGATCTSVENDGLAASKAFDGNQATRWGSGFEDNQSITVDMGKDYLVDTVMVDWTYGAYATSYRVELSQDGQEWQTVKTVSSTRPGLNVITFIPEEGRYLRIVGEKRNSVYGISITELEAYGTEIVGDPFVSSEINNSGNSLYTTTIGLSNIYKRYTTMTISMNYDPDTLKYKNNVKELNEYLTLTSTSVDEESGKIIYSFEIKRTDAFTLQPEILSFDFLAKGNRSPVNIQVTLSDAAAHLAEITPVVIYIPNEISAKLLQELIDEAKLQISEAKEGRKPGEYRKDDIDHFQEVIDYSKKVLESGNESEFGSTYTQLESAMSDFKNAVIKYQYSHYYKNYSDEARFNYELNKAHASIENGTLNICLEDGGSTAVDLDAPKLDSGTFIMKFDIDSLKDQIRFDLKHTDNSNIEVGYENGSWFWGGANGKWGYFPNIEDDVLYTDQTNEVIVTFEKQDDGQTKVTLTVNGHEVGSIMATFSNESGIYRLWTRHTEKNFKIHEVTYTNAPVYSINAIAGEHGTISEEGQTKVYGETDKTFIFVPDEGYEVDKVLVDGKEVQATDCYTFEYIESNHDIQVTFRKIADKSELQNVYKEYQKIDKTNYTDESWKVFEQAMANAKAMIESDNQYTQDQINDCLKALQLSKQSLKYKSADYQQLDKVIATIPDDLSIYTEQSVQALNEALNQVERGLNITDQKKVNQMVQNIEKALENLELRKEQKPVVEVTPSDGSQSSQQTEAIQTGDNQSITGYVILGMLAVVGIVVLKKQRIKNKNLLYNKK</sequence>
<evidence type="ECO:0000313" key="14">
    <source>
        <dbReference type="Proteomes" id="UP001211987"/>
    </source>
</evidence>
<gene>
    <name evidence="13" type="ORF">PM738_19150</name>
</gene>
<keyword evidence="8" id="KW-0325">Glycoprotein</keyword>
<feature type="signal peptide" evidence="11">
    <location>
        <begin position="1"/>
        <end position="26"/>
    </location>
</feature>
<dbReference type="Gene3D" id="1.20.1270.90">
    <property type="entry name" value="AF1782-like"/>
    <property type="match status" value="2"/>
</dbReference>
<evidence type="ECO:0000256" key="8">
    <source>
        <dbReference type="ARBA" id="ARBA00023180"/>
    </source>
</evidence>
<comment type="subcellular location">
    <subcellularLocation>
        <location evidence="1">Endoplasmic reticulum membrane</location>
        <topology evidence="1">Single-pass type I membrane protein</topology>
    </subcellularLocation>
</comment>
<feature type="chain" id="PRO_5044258710" evidence="11">
    <location>
        <begin position="27"/>
        <end position="1794"/>
    </location>
</feature>
<dbReference type="Proteomes" id="UP001211987">
    <property type="component" value="Unassembled WGS sequence"/>
</dbReference>
<name>A0AB35ISD2_9FIRM</name>
<dbReference type="InterPro" id="IPR021720">
    <property type="entry name" value="Malectin_dom"/>
</dbReference>
<dbReference type="RefSeq" id="WP_272019366.1">
    <property type="nucleotide sequence ID" value="NZ_JAQLKE010000061.1"/>
</dbReference>
<dbReference type="EMBL" id="JAQLKE010000061">
    <property type="protein sequence ID" value="MDB7085898.1"/>
    <property type="molecule type" value="Genomic_DNA"/>
</dbReference>
<dbReference type="InterPro" id="IPR011050">
    <property type="entry name" value="Pectin_lyase_fold/virulence"/>
</dbReference>
<protein>
    <submittedName>
        <fullName evidence="13">Malectin domain-containing carbohydrate-binding protein</fullName>
    </submittedName>
</protein>
<accession>A0AB35ISD2</accession>